<evidence type="ECO:0000256" key="5">
    <source>
        <dbReference type="ARBA" id="ARBA00022679"/>
    </source>
</evidence>
<evidence type="ECO:0000313" key="14">
    <source>
        <dbReference type="Proteomes" id="UP000230273"/>
    </source>
</evidence>
<dbReference type="InterPro" id="IPR018357">
    <property type="entry name" value="Hexapep_transf_CS"/>
</dbReference>
<dbReference type="SUPFAM" id="SSF51161">
    <property type="entry name" value="Trimeric LpxA-like enzymes"/>
    <property type="match status" value="1"/>
</dbReference>
<dbReference type="Gene3D" id="3.90.550.10">
    <property type="entry name" value="Spore Coat Polysaccharide Biosynthesis Protein SpsA, Chain A"/>
    <property type="match status" value="1"/>
</dbReference>
<sequence>MNNKFLTGQAVILAAGESSRFWPLNYRHKSLIKIMGRSLIWYTINDLKKAGVKEAIIVQGIKKDIEIELKNEKFKNLKIKYAIQEEPTGTGGAVLAAKNLIKGPFFVLNAERVDAKECLKLFSQKINDKKEINLLVCPTSTPWLFGVVRLDNDRIIELVEKPEKGKEPSNFKVPGIYFFPREFLSYLEKVPSHPYSLWNAFNLWLKEKEARAVFASQEENIHLKYPWDTFDIARYLMKNYLKGKIGENVSIAKSAIVEKGVYIGDNTKVFERAIIKAPGYIGNNCIIGNNALLRENCDLEDEALVGSFAELKNTIFQKDVHVHSGYFGDTIFGENCRTGSGTVIGNVRLDRENVKSVVKGERIDTGLRKLGAIIGNGARIGINASFMPGVLVGSNCAIGPASLVRENIEDNTKFYSKFEGVFKKQE</sequence>
<dbReference type="EMBL" id="PCRP01000074">
    <property type="protein sequence ID" value="PIP23190.1"/>
    <property type="molecule type" value="Genomic_DNA"/>
</dbReference>
<dbReference type="Pfam" id="PF00483">
    <property type="entry name" value="NTP_transferase"/>
    <property type="match status" value="1"/>
</dbReference>
<evidence type="ECO:0000313" key="13">
    <source>
        <dbReference type="EMBL" id="PIP23190.1"/>
    </source>
</evidence>
<keyword evidence="7" id="KW-0677">Repeat</keyword>
<dbReference type="InterPro" id="IPR011004">
    <property type="entry name" value="Trimer_LpxA-like_sf"/>
</dbReference>
<dbReference type="InterPro" id="IPR001451">
    <property type="entry name" value="Hexapep"/>
</dbReference>
<evidence type="ECO:0000256" key="2">
    <source>
        <dbReference type="ARBA" id="ARBA00005208"/>
    </source>
</evidence>
<name>A0A2G9YVD4_9BACT</name>
<organism evidence="13 14">
    <name type="scientific">Candidatus Nealsonbacteria bacterium CG23_combo_of_CG06-09_8_20_14_all_38_19</name>
    <dbReference type="NCBI Taxonomy" id="1974721"/>
    <lineage>
        <taxon>Bacteria</taxon>
        <taxon>Candidatus Nealsoniibacteriota</taxon>
    </lineage>
</organism>
<evidence type="ECO:0000256" key="8">
    <source>
        <dbReference type="ARBA" id="ARBA00023268"/>
    </source>
</evidence>
<comment type="similarity">
    <text evidence="4">In the N-terminal section; belongs to the N-acetylglucosamine-1-phosphate uridyltransferase family.</text>
</comment>
<dbReference type="Proteomes" id="UP000230273">
    <property type="component" value="Unassembled WGS sequence"/>
</dbReference>
<dbReference type="GO" id="GO:0003977">
    <property type="term" value="F:UDP-N-acetylglucosamine diphosphorylase activity"/>
    <property type="evidence" value="ECO:0007669"/>
    <property type="project" value="UniProtKB-EC"/>
</dbReference>
<keyword evidence="9" id="KW-0012">Acyltransferase</keyword>
<accession>A0A2G9YVD4</accession>
<reference evidence="13 14" key="1">
    <citation type="submission" date="2017-09" db="EMBL/GenBank/DDBJ databases">
        <title>Depth-based differentiation of microbial function through sediment-hosted aquifers and enrichment of novel symbionts in the deep terrestrial subsurface.</title>
        <authorList>
            <person name="Probst A.J."/>
            <person name="Ladd B."/>
            <person name="Jarett J.K."/>
            <person name="Geller-Mcgrath D.E."/>
            <person name="Sieber C.M."/>
            <person name="Emerson J.B."/>
            <person name="Anantharaman K."/>
            <person name="Thomas B.C."/>
            <person name="Malmstrom R."/>
            <person name="Stieglmeier M."/>
            <person name="Klingl A."/>
            <person name="Woyke T."/>
            <person name="Ryan C.M."/>
            <person name="Banfield J.F."/>
        </authorList>
    </citation>
    <scope>NUCLEOTIDE SEQUENCE [LARGE SCALE GENOMIC DNA]</scope>
    <source>
        <strain evidence="13">CG23_combo_of_CG06-09_8_20_14_all_38_19</strain>
    </source>
</reference>
<dbReference type="SUPFAM" id="SSF53448">
    <property type="entry name" value="Nucleotide-diphospho-sugar transferases"/>
    <property type="match status" value="1"/>
</dbReference>
<dbReference type="PANTHER" id="PTHR43584">
    <property type="entry name" value="NUCLEOTIDYL TRANSFERASE"/>
    <property type="match status" value="1"/>
</dbReference>
<evidence type="ECO:0000256" key="9">
    <source>
        <dbReference type="ARBA" id="ARBA00023315"/>
    </source>
</evidence>
<dbReference type="GO" id="GO:0019134">
    <property type="term" value="F:glucosamine-1-phosphate N-acetyltransferase activity"/>
    <property type="evidence" value="ECO:0007669"/>
    <property type="project" value="UniProtKB-EC"/>
</dbReference>
<evidence type="ECO:0000256" key="1">
    <source>
        <dbReference type="ARBA" id="ARBA00005166"/>
    </source>
</evidence>
<keyword evidence="5" id="KW-0808">Transferase</keyword>
<keyword evidence="8" id="KW-0511">Multifunctional enzyme</keyword>
<comment type="catalytic activity">
    <reaction evidence="11">
        <text>N-acetyl-alpha-D-glucosamine 1-phosphate + UTP + H(+) = UDP-N-acetyl-alpha-D-glucosamine + diphosphate</text>
        <dbReference type="Rhea" id="RHEA:13509"/>
        <dbReference type="ChEBI" id="CHEBI:15378"/>
        <dbReference type="ChEBI" id="CHEBI:33019"/>
        <dbReference type="ChEBI" id="CHEBI:46398"/>
        <dbReference type="ChEBI" id="CHEBI:57705"/>
        <dbReference type="ChEBI" id="CHEBI:57776"/>
        <dbReference type="EC" id="2.7.7.23"/>
    </reaction>
</comment>
<dbReference type="Pfam" id="PF00132">
    <property type="entry name" value="Hexapep"/>
    <property type="match status" value="1"/>
</dbReference>
<evidence type="ECO:0000256" key="10">
    <source>
        <dbReference type="ARBA" id="ARBA00048247"/>
    </source>
</evidence>
<dbReference type="PROSITE" id="PS00101">
    <property type="entry name" value="HEXAPEP_TRANSFERASES"/>
    <property type="match status" value="1"/>
</dbReference>
<evidence type="ECO:0000256" key="7">
    <source>
        <dbReference type="ARBA" id="ARBA00022737"/>
    </source>
</evidence>
<comment type="pathway">
    <text evidence="1">Nucleotide-sugar biosynthesis; UDP-N-acetyl-alpha-D-glucosamine biosynthesis; N-acetyl-alpha-D-glucosamine 1-phosphate from alpha-D-glucosamine 6-phosphate (route II): step 2/2.</text>
</comment>
<dbReference type="CDD" id="cd04181">
    <property type="entry name" value="NTP_transferase"/>
    <property type="match status" value="1"/>
</dbReference>
<comment type="pathway">
    <text evidence="2">Nucleotide-sugar biosynthesis; UDP-N-acetyl-alpha-D-glucosamine biosynthesis; UDP-N-acetyl-alpha-D-glucosamine from N-acetyl-alpha-D-glucosamine 1-phosphate: step 1/1.</text>
</comment>
<dbReference type="InterPro" id="IPR005835">
    <property type="entry name" value="NTP_transferase_dom"/>
</dbReference>
<dbReference type="PANTHER" id="PTHR43584:SF8">
    <property type="entry name" value="N-ACETYLMURAMATE ALPHA-1-PHOSPHATE URIDYLYLTRANSFERASE"/>
    <property type="match status" value="1"/>
</dbReference>
<keyword evidence="6" id="KW-0548">Nucleotidyltransferase</keyword>
<evidence type="ECO:0000256" key="4">
    <source>
        <dbReference type="ARBA" id="ARBA00007947"/>
    </source>
</evidence>
<comment type="caution">
    <text evidence="13">The sequence shown here is derived from an EMBL/GenBank/DDBJ whole genome shotgun (WGS) entry which is preliminary data.</text>
</comment>
<dbReference type="InterPro" id="IPR029044">
    <property type="entry name" value="Nucleotide-diphossugar_trans"/>
</dbReference>
<comment type="similarity">
    <text evidence="3">In the C-terminal section; belongs to the transferase hexapeptide repeat family.</text>
</comment>
<dbReference type="Gene3D" id="2.160.10.10">
    <property type="entry name" value="Hexapeptide repeat proteins"/>
    <property type="match status" value="1"/>
</dbReference>
<evidence type="ECO:0000256" key="6">
    <source>
        <dbReference type="ARBA" id="ARBA00022695"/>
    </source>
</evidence>
<evidence type="ECO:0000256" key="3">
    <source>
        <dbReference type="ARBA" id="ARBA00007707"/>
    </source>
</evidence>
<protein>
    <recommendedName>
        <fullName evidence="12">Nucleotidyl transferase domain-containing protein</fullName>
    </recommendedName>
</protein>
<feature type="domain" description="Nucleotidyl transferase" evidence="12">
    <location>
        <begin position="10"/>
        <end position="210"/>
    </location>
</feature>
<proteinExistence type="inferred from homology"/>
<evidence type="ECO:0000256" key="11">
    <source>
        <dbReference type="ARBA" id="ARBA00048493"/>
    </source>
</evidence>
<evidence type="ECO:0000259" key="12">
    <source>
        <dbReference type="Pfam" id="PF00483"/>
    </source>
</evidence>
<dbReference type="AlphaFoldDB" id="A0A2G9YVD4"/>
<comment type="catalytic activity">
    <reaction evidence="10">
        <text>alpha-D-glucosamine 1-phosphate + acetyl-CoA = N-acetyl-alpha-D-glucosamine 1-phosphate + CoA + H(+)</text>
        <dbReference type="Rhea" id="RHEA:13725"/>
        <dbReference type="ChEBI" id="CHEBI:15378"/>
        <dbReference type="ChEBI" id="CHEBI:57287"/>
        <dbReference type="ChEBI" id="CHEBI:57288"/>
        <dbReference type="ChEBI" id="CHEBI:57776"/>
        <dbReference type="ChEBI" id="CHEBI:58516"/>
        <dbReference type="EC" id="2.3.1.157"/>
    </reaction>
</comment>
<gene>
    <name evidence="13" type="ORF">COX36_04750</name>
</gene>
<dbReference type="InterPro" id="IPR050065">
    <property type="entry name" value="GlmU-like"/>
</dbReference>